<proteinExistence type="predicted"/>
<dbReference type="EMBL" id="MU839027">
    <property type="protein sequence ID" value="KAK1763482.1"/>
    <property type="molecule type" value="Genomic_DNA"/>
</dbReference>
<dbReference type="Proteomes" id="UP001244011">
    <property type="component" value="Unassembled WGS sequence"/>
</dbReference>
<dbReference type="RefSeq" id="XP_060279695.1">
    <property type="nucleotide sequence ID" value="XM_060429000.1"/>
</dbReference>
<keyword evidence="1" id="KW-0472">Membrane</keyword>
<dbReference type="AlphaFoldDB" id="A0AAJ0FDP7"/>
<protein>
    <submittedName>
        <fullName evidence="2">Uncharacterized protein</fullName>
    </submittedName>
</protein>
<comment type="caution">
    <text evidence="2">The sequence shown here is derived from an EMBL/GenBank/DDBJ whole genome shotgun (WGS) entry which is preliminary data.</text>
</comment>
<reference evidence="2" key="1">
    <citation type="submission" date="2023-06" db="EMBL/GenBank/DDBJ databases">
        <title>Genome-scale phylogeny and comparative genomics of the fungal order Sordariales.</title>
        <authorList>
            <consortium name="Lawrence Berkeley National Laboratory"/>
            <person name="Hensen N."/>
            <person name="Bonometti L."/>
            <person name="Westerberg I."/>
            <person name="Brannstrom I.O."/>
            <person name="Guillou S."/>
            <person name="Cros-Aarteil S."/>
            <person name="Calhoun S."/>
            <person name="Haridas S."/>
            <person name="Kuo A."/>
            <person name="Mondo S."/>
            <person name="Pangilinan J."/>
            <person name="Riley R."/>
            <person name="Labutti K."/>
            <person name="Andreopoulos B."/>
            <person name="Lipzen A."/>
            <person name="Chen C."/>
            <person name="Yanf M."/>
            <person name="Daum C."/>
            <person name="Ng V."/>
            <person name="Clum A."/>
            <person name="Steindorff A."/>
            <person name="Ohm R."/>
            <person name="Martin F."/>
            <person name="Silar P."/>
            <person name="Natvig D."/>
            <person name="Lalanne C."/>
            <person name="Gautier V."/>
            <person name="Ament-Velasquez S.L."/>
            <person name="Kruys A."/>
            <person name="Hutchinson M.I."/>
            <person name="Powell A.J."/>
            <person name="Barry K."/>
            <person name="Miller A.N."/>
            <person name="Grigoriev I.V."/>
            <person name="Debuchy R."/>
            <person name="Gladieux P."/>
            <person name="Thoren M.H."/>
            <person name="Johannesson H."/>
        </authorList>
    </citation>
    <scope>NUCLEOTIDE SEQUENCE</scope>
    <source>
        <strain evidence="2">8032-3</strain>
    </source>
</reference>
<organism evidence="2 3">
    <name type="scientific">Phialemonium atrogriseum</name>
    <dbReference type="NCBI Taxonomy" id="1093897"/>
    <lineage>
        <taxon>Eukaryota</taxon>
        <taxon>Fungi</taxon>
        <taxon>Dikarya</taxon>
        <taxon>Ascomycota</taxon>
        <taxon>Pezizomycotina</taxon>
        <taxon>Sordariomycetes</taxon>
        <taxon>Sordariomycetidae</taxon>
        <taxon>Cephalothecales</taxon>
        <taxon>Cephalothecaceae</taxon>
        <taxon>Phialemonium</taxon>
    </lineage>
</organism>
<evidence type="ECO:0000313" key="3">
    <source>
        <dbReference type="Proteomes" id="UP001244011"/>
    </source>
</evidence>
<feature type="transmembrane region" description="Helical" evidence="1">
    <location>
        <begin position="57"/>
        <end position="75"/>
    </location>
</feature>
<accession>A0AAJ0FDP7</accession>
<evidence type="ECO:0000313" key="2">
    <source>
        <dbReference type="EMBL" id="KAK1763482.1"/>
    </source>
</evidence>
<keyword evidence="3" id="KW-1185">Reference proteome</keyword>
<name>A0AAJ0FDP7_9PEZI</name>
<keyword evidence="1" id="KW-1133">Transmembrane helix</keyword>
<evidence type="ECO:0000256" key="1">
    <source>
        <dbReference type="SAM" id="Phobius"/>
    </source>
</evidence>
<dbReference type="GeneID" id="85312187"/>
<feature type="transmembrane region" description="Helical" evidence="1">
    <location>
        <begin position="16"/>
        <end position="37"/>
    </location>
</feature>
<sequence length="135" mass="14710">MAAMPYWMKHVRDSSLWIIFATYVPNTLLGLANAYGYGSLLGGGRGAGSSAPGYYSSWAYLLGGIFSLAHFPLTFRMRMVALNLQLANDREPTAKREVAIKEFLRTNLLRSLGSSLTSVVSFLVAATLWAAEGVQ</sequence>
<feature type="transmembrane region" description="Helical" evidence="1">
    <location>
        <begin position="111"/>
        <end position="131"/>
    </location>
</feature>
<keyword evidence="1" id="KW-0812">Transmembrane</keyword>
<gene>
    <name evidence="2" type="ORF">QBC33DRAFT_549821</name>
</gene>